<proteinExistence type="predicted"/>
<sequence>MTDPQTDTEAQITVRDMVCSTCWGSLAIHPAPDRMNNVLCRSNCEETKGYVSKAWAEQEGSKRKSELLEVQRAYPELAGKQKLDQTEDDINDSLGF</sequence>
<dbReference type="AlphaFoldDB" id="A0A0F9LPQ3"/>
<dbReference type="EMBL" id="LAZR01006026">
    <property type="protein sequence ID" value="KKM95298.1"/>
    <property type="molecule type" value="Genomic_DNA"/>
</dbReference>
<gene>
    <name evidence="1" type="ORF">LCGC14_1189740</name>
</gene>
<organism evidence="1">
    <name type="scientific">marine sediment metagenome</name>
    <dbReference type="NCBI Taxonomy" id="412755"/>
    <lineage>
        <taxon>unclassified sequences</taxon>
        <taxon>metagenomes</taxon>
        <taxon>ecological metagenomes</taxon>
    </lineage>
</organism>
<protein>
    <submittedName>
        <fullName evidence="1">Uncharacterized protein</fullName>
    </submittedName>
</protein>
<name>A0A0F9LPQ3_9ZZZZ</name>
<reference evidence="1" key="1">
    <citation type="journal article" date="2015" name="Nature">
        <title>Complex archaea that bridge the gap between prokaryotes and eukaryotes.</title>
        <authorList>
            <person name="Spang A."/>
            <person name="Saw J.H."/>
            <person name="Jorgensen S.L."/>
            <person name="Zaremba-Niedzwiedzka K."/>
            <person name="Martijn J."/>
            <person name="Lind A.E."/>
            <person name="van Eijk R."/>
            <person name="Schleper C."/>
            <person name="Guy L."/>
            <person name="Ettema T.J."/>
        </authorList>
    </citation>
    <scope>NUCLEOTIDE SEQUENCE</scope>
</reference>
<evidence type="ECO:0000313" key="1">
    <source>
        <dbReference type="EMBL" id="KKM95298.1"/>
    </source>
</evidence>
<comment type="caution">
    <text evidence="1">The sequence shown here is derived from an EMBL/GenBank/DDBJ whole genome shotgun (WGS) entry which is preliminary data.</text>
</comment>
<accession>A0A0F9LPQ3</accession>